<evidence type="ECO:0000313" key="2">
    <source>
        <dbReference type="Proteomes" id="UP000250078"/>
    </source>
</evidence>
<dbReference type="Proteomes" id="UP000250078">
    <property type="component" value="Unassembled WGS sequence"/>
</dbReference>
<reference evidence="1 2" key="1">
    <citation type="journal article" date="2016" name="Nat. Commun.">
        <title>Ectomycorrhizal ecology is imprinted in the genome of the dominant symbiotic fungus Cenococcum geophilum.</title>
        <authorList>
            <consortium name="DOE Joint Genome Institute"/>
            <person name="Peter M."/>
            <person name="Kohler A."/>
            <person name="Ohm R.A."/>
            <person name="Kuo A."/>
            <person name="Krutzmann J."/>
            <person name="Morin E."/>
            <person name="Arend M."/>
            <person name="Barry K.W."/>
            <person name="Binder M."/>
            <person name="Choi C."/>
            <person name="Clum A."/>
            <person name="Copeland A."/>
            <person name="Grisel N."/>
            <person name="Haridas S."/>
            <person name="Kipfer T."/>
            <person name="LaButti K."/>
            <person name="Lindquist E."/>
            <person name="Lipzen A."/>
            <person name="Maire R."/>
            <person name="Meier B."/>
            <person name="Mihaltcheva S."/>
            <person name="Molinier V."/>
            <person name="Murat C."/>
            <person name="Poggeler S."/>
            <person name="Quandt C.A."/>
            <person name="Sperisen C."/>
            <person name="Tritt A."/>
            <person name="Tisserant E."/>
            <person name="Crous P.W."/>
            <person name="Henrissat B."/>
            <person name="Nehls U."/>
            <person name="Egli S."/>
            <person name="Spatafora J.W."/>
            <person name="Grigoriev I.V."/>
            <person name="Martin F.M."/>
        </authorList>
    </citation>
    <scope>NUCLEOTIDE SEQUENCE [LARGE SCALE GENOMIC DNA]</scope>
    <source>
        <strain evidence="1 2">1.58</strain>
    </source>
</reference>
<organism evidence="1 2">
    <name type="scientific">Cenococcum geophilum 1.58</name>
    <dbReference type="NCBI Taxonomy" id="794803"/>
    <lineage>
        <taxon>Eukaryota</taxon>
        <taxon>Fungi</taxon>
        <taxon>Dikarya</taxon>
        <taxon>Ascomycota</taxon>
        <taxon>Pezizomycotina</taxon>
        <taxon>Dothideomycetes</taxon>
        <taxon>Pleosporomycetidae</taxon>
        <taxon>Gloniales</taxon>
        <taxon>Gloniaceae</taxon>
        <taxon>Cenococcum</taxon>
    </lineage>
</organism>
<name>A0ACC8ELK7_9PEZI</name>
<sequence length="462" mass="51780">MSDDFSLPAPARSPEKSRSLSTIAEDEGEPENRSATQSTNQTVSTDARSSFELDTNETRKRPNGSQEEQPVIKVNTEELSEQLLGSGNESGDIPFWELPTVKEQEIAYDPPRPHGSFRAFTWLAFDQFQVWLNQRLTRIREYYGPEGPLAPGTTRVRWTCVCGERLWDDFIEQRLGAARELEAYLNGPRERPNSSTNVNTSASMDGSTIPTGRTGPILTPLSSKTMASQSISDSPPRGPVPLAPSNPFAAELRPLIDVLYLLACANEGKYTPMVTHLDVTNDKIHSDKDLALTLKHYYNGLNNKFLSFCKLTSLTSIKFVQFELHRNRFADIRKHPDMPPFDPESDYLFEPCDVLPPVGPTYLLHLFKHPHQYDGESVTYSRLPKKRSRMVEFGTAWGIHLVEGFVEERILIMIIVLSVIGSLAFGITWALMKNDIQGAFGVAAWITSTTALVMMCIQAHLD</sequence>
<evidence type="ECO:0000313" key="1">
    <source>
        <dbReference type="EMBL" id="OCK87223.1"/>
    </source>
</evidence>
<protein>
    <submittedName>
        <fullName evidence="1">Uncharacterized protein</fullName>
    </submittedName>
</protein>
<gene>
    <name evidence="1" type="ORF">K441DRAFT_648795</name>
</gene>
<accession>A0ACC8ELK7</accession>
<keyword evidence="2" id="KW-1185">Reference proteome</keyword>
<proteinExistence type="predicted"/>
<dbReference type="EMBL" id="KV748264">
    <property type="protein sequence ID" value="OCK87223.1"/>
    <property type="molecule type" value="Genomic_DNA"/>
</dbReference>